<evidence type="ECO:0000313" key="10">
    <source>
        <dbReference type="Proteomes" id="UP000266841"/>
    </source>
</evidence>
<gene>
    <name evidence="9" type="ORF">THAOC_35109</name>
</gene>
<dbReference type="SUPFAM" id="SSF48013">
    <property type="entry name" value="NusB-like"/>
    <property type="match status" value="1"/>
</dbReference>
<dbReference type="Gene3D" id="3.40.50.150">
    <property type="entry name" value="Vaccinia Virus protein VP39"/>
    <property type="match status" value="1"/>
</dbReference>
<dbReference type="Proteomes" id="UP000266841">
    <property type="component" value="Unassembled WGS sequence"/>
</dbReference>
<keyword evidence="10" id="KW-1185">Reference proteome</keyword>
<feature type="active site" description="Nucleophile" evidence="5">
    <location>
        <position position="432"/>
    </location>
</feature>
<dbReference type="OrthoDB" id="4418812at2759"/>
<dbReference type="PROSITE" id="PS51686">
    <property type="entry name" value="SAM_MT_RSMB_NOP"/>
    <property type="match status" value="1"/>
</dbReference>
<evidence type="ECO:0000256" key="6">
    <source>
        <dbReference type="SAM" id="MobiDB-lite"/>
    </source>
</evidence>
<proteinExistence type="inferred from homology"/>
<evidence type="ECO:0000256" key="7">
    <source>
        <dbReference type="SAM" id="SignalP"/>
    </source>
</evidence>
<evidence type="ECO:0000259" key="8">
    <source>
        <dbReference type="PROSITE" id="PS51686"/>
    </source>
</evidence>
<dbReference type="PANTHER" id="PTHR22807:SF30">
    <property type="entry name" value="28S RRNA (CYTOSINE(4447)-C(5))-METHYLTRANSFERASE-RELATED"/>
    <property type="match status" value="1"/>
</dbReference>
<name>K0RI22_THAOC</name>
<evidence type="ECO:0000256" key="1">
    <source>
        <dbReference type="ARBA" id="ARBA00022603"/>
    </source>
</evidence>
<dbReference type="PANTHER" id="PTHR22807">
    <property type="entry name" value="NOP2 YEAST -RELATED NOL1/NOP2/FMU SUN DOMAIN-CONTAINING"/>
    <property type="match status" value="1"/>
</dbReference>
<sequence length="529" mass="58099">MMMMTRYLLLALLFASVYAFNFNIAYRTARSSNRAISTTKLAQHTKQKKNGQTARHVAANSIAKSTLSSYASCASSGSGADQAAPSFAARQLEQDPQYDELEQRDRAFARLLVATVERRLGQIDKTPPFAAVQETVQALKVHRPRVPEPMTKFVNGVLRKLSRPVAEDEGLLFGELLLKKTSADDNVAPWLVQQWKHDWGEEITKLICDEMIPIDELTVKSRIDISTKYSPGMLLKSNDDLAEQEKLAMELGEDTILLPQGSIRVGQSLKGDIKSWARYDEGKWWVQDASSTLAAIALSSALNDRYPDPSLVQVVDMCSAPGGKAAQLCSTGYNVTAIEASRRRTDRLKENLDRLEFTNVCEVVVGEGQHWKPTTSVHGILLDVPCSATGTGGRRPDVLRRSSGELLEIQQTLACHCVDILDEGGILVYATCSLLKAESEDQVSKLLSNGLVDTLPIKESEVPGFEDSIDSNGWLRVIPGTLDGALSSTDGFFVASCKSIRSQAPYHWANGTENPARDSNSESPDSYNR</sequence>
<feature type="binding site" evidence="5">
    <location>
        <position position="383"/>
    </location>
    <ligand>
        <name>S-adenosyl-L-methionine</name>
        <dbReference type="ChEBI" id="CHEBI:59789"/>
    </ligand>
</feature>
<comment type="similarity">
    <text evidence="5">Belongs to the class I-like SAM-binding methyltransferase superfamily. RsmB/NOP family.</text>
</comment>
<evidence type="ECO:0000313" key="9">
    <source>
        <dbReference type="EMBL" id="EJK46232.1"/>
    </source>
</evidence>
<dbReference type="eggNOG" id="KOG1122">
    <property type="taxonomic scope" value="Eukaryota"/>
</dbReference>
<dbReference type="CDD" id="cd02440">
    <property type="entry name" value="AdoMet_MTases"/>
    <property type="match status" value="1"/>
</dbReference>
<feature type="binding site" evidence="5">
    <location>
        <begin position="318"/>
        <end position="324"/>
    </location>
    <ligand>
        <name>S-adenosyl-L-methionine</name>
        <dbReference type="ChEBI" id="CHEBI:59789"/>
    </ligand>
</feature>
<dbReference type="Pfam" id="PF01189">
    <property type="entry name" value="Methyltr_RsmB-F"/>
    <property type="match status" value="1"/>
</dbReference>
<keyword evidence="7" id="KW-0732">Signal</keyword>
<feature type="domain" description="SAM-dependent MTase RsmB/NOP-type" evidence="8">
    <location>
        <begin position="217"/>
        <end position="500"/>
    </location>
</feature>
<evidence type="ECO:0000256" key="5">
    <source>
        <dbReference type="PROSITE-ProRule" id="PRU01023"/>
    </source>
</evidence>
<feature type="region of interest" description="Disordered" evidence="6">
    <location>
        <begin position="508"/>
        <end position="529"/>
    </location>
</feature>
<dbReference type="GO" id="GO:0005730">
    <property type="term" value="C:nucleolus"/>
    <property type="evidence" value="ECO:0007669"/>
    <property type="project" value="TreeGrafter"/>
</dbReference>
<keyword evidence="3 5" id="KW-0949">S-adenosyl-L-methionine</keyword>
<dbReference type="InterPro" id="IPR023267">
    <property type="entry name" value="RCMT"/>
</dbReference>
<dbReference type="AlphaFoldDB" id="K0RI22"/>
<keyword evidence="2 5" id="KW-0808">Transferase</keyword>
<dbReference type="InterPro" id="IPR029063">
    <property type="entry name" value="SAM-dependent_MTases_sf"/>
</dbReference>
<dbReference type="GO" id="GO:0000470">
    <property type="term" value="P:maturation of LSU-rRNA"/>
    <property type="evidence" value="ECO:0007669"/>
    <property type="project" value="TreeGrafter"/>
</dbReference>
<comment type="caution">
    <text evidence="9">The sequence shown here is derived from an EMBL/GenBank/DDBJ whole genome shotgun (WGS) entry which is preliminary data.</text>
</comment>
<dbReference type="InterPro" id="IPR035926">
    <property type="entry name" value="NusB-like_sf"/>
</dbReference>
<keyword evidence="4 5" id="KW-0694">RNA-binding</keyword>
<reference evidence="9 10" key="1">
    <citation type="journal article" date="2012" name="Genome Biol.">
        <title>Genome and low-iron response of an oceanic diatom adapted to chronic iron limitation.</title>
        <authorList>
            <person name="Lommer M."/>
            <person name="Specht M."/>
            <person name="Roy A.S."/>
            <person name="Kraemer L."/>
            <person name="Andreson R."/>
            <person name="Gutowska M.A."/>
            <person name="Wolf J."/>
            <person name="Bergner S.V."/>
            <person name="Schilhabel M.B."/>
            <person name="Klostermeier U.C."/>
            <person name="Beiko R.G."/>
            <person name="Rosenstiel P."/>
            <person name="Hippler M."/>
            <person name="Laroche J."/>
        </authorList>
    </citation>
    <scope>NUCLEOTIDE SEQUENCE [LARGE SCALE GENOMIC DNA]</scope>
    <source>
        <strain evidence="9 10">CCMP1005</strain>
    </source>
</reference>
<accession>K0RI22</accession>
<protein>
    <recommendedName>
        <fullName evidence="8">SAM-dependent MTase RsmB/NOP-type domain-containing protein</fullName>
    </recommendedName>
</protein>
<dbReference type="EMBL" id="AGNL01047881">
    <property type="protein sequence ID" value="EJK46232.1"/>
    <property type="molecule type" value="Genomic_DNA"/>
</dbReference>
<feature type="signal peptide" evidence="7">
    <location>
        <begin position="1"/>
        <end position="19"/>
    </location>
</feature>
<evidence type="ECO:0000256" key="2">
    <source>
        <dbReference type="ARBA" id="ARBA00022679"/>
    </source>
</evidence>
<dbReference type="GO" id="GO:0003723">
    <property type="term" value="F:RNA binding"/>
    <property type="evidence" value="ECO:0007669"/>
    <property type="project" value="UniProtKB-UniRule"/>
</dbReference>
<dbReference type="GO" id="GO:0070475">
    <property type="term" value="P:rRNA base methylation"/>
    <property type="evidence" value="ECO:0007669"/>
    <property type="project" value="TreeGrafter"/>
</dbReference>
<keyword evidence="1 5" id="KW-0489">Methyltransferase</keyword>
<evidence type="ECO:0000256" key="4">
    <source>
        <dbReference type="ARBA" id="ARBA00022884"/>
    </source>
</evidence>
<dbReference type="PRINTS" id="PR02008">
    <property type="entry name" value="RCMTFAMILY"/>
</dbReference>
<dbReference type="InterPro" id="IPR001678">
    <property type="entry name" value="MeTrfase_RsmB-F_NOP2_dom"/>
</dbReference>
<dbReference type="GO" id="GO:0009383">
    <property type="term" value="F:rRNA (cytosine-C5-)-methyltransferase activity"/>
    <property type="evidence" value="ECO:0007669"/>
    <property type="project" value="TreeGrafter"/>
</dbReference>
<evidence type="ECO:0000256" key="3">
    <source>
        <dbReference type="ARBA" id="ARBA00022691"/>
    </source>
</evidence>
<dbReference type="InterPro" id="IPR049560">
    <property type="entry name" value="MeTrfase_RsmB-F_NOP2_cat"/>
</dbReference>
<dbReference type="SUPFAM" id="SSF53335">
    <property type="entry name" value="S-adenosyl-L-methionine-dependent methyltransferases"/>
    <property type="match status" value="1"/>
</dbReference>
<feature type="binding site" evidence="5">
    <location>
        <position position="339"/>
    </location>
    <ligand>
        <name>S-adenosyl-L-methionine</name>
        <dbReference type="ChEBI" id="CHEBI:59789"/>
    </ligand>
</feature>
<organism evidence="9 10">
    <name type="scientific">Thalassiosira oceanica</name>
    <name type="common">Marine diatom</name>
    <dbReference type="NCBI Taxonomy" id="159749"/>
    <lineage>
        <taxon>Eukaryota</taxon>
        <taxon>Sar</taxon>
        <taxon>Stramenopiles</taxon>
        <taxon>Ochrophyta</taxon>
        <taxon>Bacillariophyta</taxon>
        <taxon>Coscinodiscophyceae</taxon>
        <taxon>Thalassiosirophycidae</taxon>
        <taxon>Thalassiosirales</taxon>
        <taxon>Thalassiosiraceae</taxon>
        <taxon>Thalassiosira</taxon>
    </lineage>
</organism>
<feature type="chain" id="PRO_5003839226" description="SAM-dependent MTase RsmB/NOP-type domain-containing protein" evidence="7">
    <location>
        <begin position="20"/>
        <end position="529"/>
    </location>
</feature>
<comment type="caution">
    <text evidence="5">Lacks conserved residue(s) required for the propagation of feature annotation.</text>
</comment>